<gene>
    <name evidence="1" type="ORF">AVDCRST_MAG95-1431</name>
</gene>
<dbReference type="AlphaFoldDB" id="A0A6J4I5L3"/>
<name>A0A6J4I5L3_9BACT</name>
<dbReference type="EMBL" id="CADCTJ010000446">
    <property type="protein sequence ID" value="CAA9241025.1"/>
    <property type="molecule type" value="Genomic_DNA"/>
</dbReference>
<evidence type="ECO:0000313" key="1">
    <source>
        <dbReference type="EMBL" id="CAA9241025.1"/>
    </source>
</evidence>
<organism evidence="1">
    <name type="scientific">uncultured Adhaeribacter sp</name>
    <dbReference type="NCBI Taxonomy" id="448109"/>
    <lineage>
        <taxon>Bacteria</taxon>
        <taxon>Pseudomonadati</taxon>
        <taxon>Bacteroidota</taxon>
        <taxon>Cytophagia</taxon>
        <taxon>Cytophagales</taxon>
        <taxon>Hymenobacteraceae</taxon>
        <taxon>Adhaeribacter</taxon>
        <taxon>environmental samples</taxon>
    </lineage>
</organism>
<proteinExistence type="predicted"/>
<accession>A0A6J4I5L3</accession>
<protein>
    <submittedName>
        <fullName evidence="1">Uncharacterized protein</fullName>
    </submittedName>
</protein>
<sequence>MPTFNLQLIKTEPEWCWLPATSAGVRTKKSGKIRPRIKH</sequence>
<reference evidence="1" key="1">
    <citation type="submission" date="2020-02" db="EMBL/GenBank/DDBJ databases">
        <authorList>
            <person name="Meier V. D."/>
        </authorList>
    </citation>
    <scope>NUCLEOTIDE SEQUENCE</scope>
    <source>
        <strain evidence="1">AVDCRST_MAG95</strain>
    </source>
</reference>